<name>A0A8J4UW34_9MYCE</name>
<dbReference type="Gene3D" id="2.60.40.10">
    <property type="entry name" value="Immunoglobulins"/>
    <property type="match status" value="1"/>
</dbReference>
<dbReference type="PANTHER" id="PTHR24032">
    <property type="entry name" value="EGF-LIKE DOMAIN-CONTAINING PROTEIN-RELATED-RELATED"/>
    <property type="match status" value="1"/>
</dbReference>
<dbReference type="EMBL" id="AJWJ01000038">
    <property type="protein sequence ID" value="KAF2077131.1"/>
    <property type="molecule type" value="Genomic_DNA"/>
</dbReference>
<keyword evidence="2" id="KW-0732">Signal</keyword>
<keyword evidence="1" id="KW-1133">Transmembrane helix</keyword>
<keyword evidence="1" id="KW-0812">Transmembrane</keyword>
<dbReference type="Proteomes" id="UP000695562">
    <property type="component" value="Unassembled WGS sequence"/>
</dbReference>
<feature type="chain" id="PRO_5035313462" description="IPT/TIG domain-containing protein" evidence="2">
    <location>
        <begin position="21"/>
        <end position="993"/>
    </location>
</feature>
<sequence length="993" mass="108115">MAPIGLLLILSVFYFYPVLSLPDQQITVLSNIATDCGFTWTPGVQCGATSSDALSKTKVVCAFNATISDFTVTELSIESTNKCSLRNEFNSLPDLKTLNMYSLNMMNVPQTIYTHTSIETIFYSSSLSTDLVYSMTTGDGTNDYTRMTSLKVFHIESASGVVPKLPNTITEFYCYSTGVPALQVVPSLPMDVFSVNLRIFLAVFHTKISSPSSLLDINIFDLAPNMVSFTIYSPSYPVKFSNFFNPPASLTTLSLYLLDVDDKNIPSVDQVNWGNLVVLLLYQLQLKGTVDPRLFQLKSLTYVELSENPALQGSIPTSIGEPASQIYNLNIRNTAFSGQIPSNFLDSKILMLDFRGTQLSGALPTSFMCFPNSVFETNAVNPKFLFDDNKFSNYQGPSSYRNCTPQITSVVPDFLTSGDTTFAIHGVSLGTTSTLTRVSLTNNVGTSVGLTCVINKLSSLITCYNPNIQGYGQLSVQVLNEANPLPITSIGYGYRKPEIYYISTVPTLGGRLTVYGVNLFMRDKVSSGNKITIGSQECQDLRVEIPFGSASCLVPQGIQSLGDVNIYVEGQSNGADNTIKFNYRGPTVNSPILIGPNIATDITLTGKDFWNDTSLVTVTIDEDIDCSVKSVNHNTIVCTVPPTPFSAGSKNIQINVNGQISPTNSLFQLADPQYCPNACGTDGFCDLTVGFCICKTKFGPACDLDSAPITVDVADTPMVKLANNINPESIMTTQLLSVVENSVETSINGWTPNKISDLLTSYSWTGPSGQSVVVYIRKNTNIGMDKIGYENITYPANSFTYSVKYNKSPSSESLKSLQFKFSSSATPDECQPPPQSFAYATGQSTDLHWSLMTKYGVQYHTRFPLVALVNNNADLRGNVQVNPITQTGNLSTLLINVNSYSTNSVEFQYDMAVYGTSVPRLPILDGCILNNNNNNVNPSSTNSNNWKIGVGIGVGIGGACLIGAVAFIFRQKLKMKKTQSLLDKKLAEMNNKL</sequence>
<evidence type="ECO:0000313" key="4">
    <source>
        <dbReference type="EMBL" id="KAF2077131.1"/>
    </source>
</evidence>
<dbReference type="InterPro" id="IPR013783">
    <property type="entry name" value="Ig-like_fold"/>
</dbReference>
<evidence type="ECO:0000259" key="3">
    <source>
        <dbReference type="Pfam" id="PF01833"/>
    </source>
</evidence>
<gene>
    <name evidence="4" type="ORF">CYY_001578</name>
</gene>
<feature type="domain" description="IPT/TIG" evidence="3">
    <location>
        <begin position="600"/>
        <end position="668"/>
    </location>
</feature>
<dbReference type="OrthoDB" id="676979at2759"/>
<keyword evidence="5" id="KW-1185">Reference proteome</keyword>
<dbReference type="InterPro" id="IPR014756">
    <property type="entry name" value="Ig_E-set"/>
</dbReference>
<dbReference type="AlphaFoldDB" id="A0A8J4UW34"/>
<organism evidence="4 5">
    <name type="scientific">Polysphondylium violaceum</name>
    <dbReference type="NCBI Taxonomy" id="133409"/>
    <lineage>
        <taxon>Eukaryota</taxon>
        <taxon>Amoebozoa</taxon>
        <taxon>Evosea</taxon>
        <taxon>Eumycetozoa</taxon>
        <taxon>Dictyostelia</taxon>
        <taxon>Dictyosteliales</taxon>
        <taxon>Dictyosteliaceae</taxon>
        <taxon>Polysphondylium</taxon>
    </lineage>
</organism>
<dbReference type="InterPro" id="IPR032675">
    <property type="entry name" value="LRR_dom_sf"/>
</dbReference>
<evidence type="ECO:0000313" key="5">
    <source>
        <dbReference type="Proteomes" id="UP000695562"/>
    </source>
</evidence>
<comment type="caution">
    <text evidence="4">The sequence shown here is derived from an EMBL/GenBank/DDBJ whole genome shotgun (WGS) entry which is preliminary data.</text>
</comment>
<dbReference type="Gene3D" id="3.80.10.10">
    <property type="entry name" value="Ribonuclease Inhibitor"/>
    <property type="match status" value="1"/>
</dbReference>
<dbReference type="CDD" id="cd00102">
    <property type="entry name" value="IPT"/>
    <property type="match status" value="1"/>
</dbReference>
<dbReference type="InterPro" id="IPR002909">
    <property type="entry name" value="IPT_dom"/>
</dbReference>
<keyword evidence="1" id="KW-0472">Membrane</keyword>
<protein>
    <recommendedName>
        <fullName evidence="3">IPT/TIG domain-containing protein</fullName>
    </recommendedName>
</protein>
<evidence type="ECO:0000256" key="2">
    <source>
        <dbReference type="SAM" id="SignalP"/>
    </source>
</evidence>
<proteinExistence type="predicted"/>
<feature type="signal peptide" evidence="2">
    <location>
        <begin position="1"/>
        <end position="20"/>
    </location>
</feature>
<feature type="domain" description="IPT/TIG" evidence="3">
    <location>
        <begin position="499"/>
        <end position="580"/>
    </location>
</feature>
<dbReference type="SUPFAM" id="SSF81296">
    <property type="entry name" value="E set domains"/>
    <property type="match status" value="1"/>
</dbReference>
<dbReference type="PANTHER" id="PTHR24032:SF17">
    <property type="entry name" value="EGF-LIKE DOMAIN-CONTAINING PROTEIN"/>
    <property type="match status" value="1"/>
</dbReference>
<dbReference type="Pfam" id="PF01833">
    <property type="entry name" value="TIG"/>
    <property type="match status" value="2"/>
</dbReference>
<dbReference type="InterPro" id="IPR053331">
    <property type="entry name" value="EGF-like_comC"/>
</dbReference>
<dbReference type="SUPFAM" id="SSF52058">
    <property type="entry name" value="L domain-like"/>
    <property type="match status" value="1"/>
</dbReference>
<evidence type="ECO:0000256" key="1">
    <source>
        <dbReference type="SAM" id="Phobius"/>
    </source>
</evidence>
<accession>A0A8J4UW34</accession>
<reference evidence="4" key="1">
    <citation type="submission" date="2020-01" db="EMBL/GenBank/DDBJ databases">
        <title>Development of genomics and gene disruption for Polysphondylium violaceum indicates a role for the polyketide synthase stlB in stalk morphogenesis.</title>
        <authorList>
            <person name="Narita B."/>
            <person name="Kawabe Y."/>
            <person name="Kin K."/>
            <person name="Saito T."/>
            <person name="Gibbs R."/>
            <person name="Kuspa A."/>
            <person name="Muzny D."/>
            <person name="Queller D."/>
            <person name="Richards S."/>
            <person name="Strassman J."/>
            <person name="Sucgang R."/>
            <person name="Worley K."/>
            <person name="Schaap P."/>
        </authorList>
    </citation>
    <scope>NUCLEOTIDE SEQUENCE</scope>
    <source>
        <strain evidence="4">QSvi11</strain>
    </source>
</reference>
<feature type="transmembrane region" description="Helical" evidence="1">
    <location>
        <begin position="948"/>
        <end position="969"/>
    </location>
</feature>